<sequence length="68" mass="7325">MPCTDDEAMYGVWVGSETRAVSMAELVLCSRIVGTEPVNASLAQAGRLSDKCARSLSIWRSYGWVGSV</sequence>
<name>A0A2R4XFS9_9BURK</name>
<dbReference type="AlphaFoldDB" id="A0A2R4XFS9"/>
<keyword evidence="2" id="KW-1185">Reference proteome</keyword>
<reference evidence="1 2" key="1">
    <citation type="submission" date="2018-04" db="EMBL/GenBank/DDBJ databases">
        <title>Bordetella sp. HZ20 isolated from seawater.</title>
        <authorList>
            <person name="Sun C."/>
        </authorList>
    </citation>
    <scope>NUCLEOTIDE SEQUENCE [LARGE SCALE GENOMIC DNA]</scope>
    <source>
        <strain evidence="1 2">HZ20</strain>
    </source>
</reference>
<gene>
    <name evidence="1" type="ORF">DBV39_01450</name>
</gene>
<organism evidence="1 2">
    <name type="scientific">Orrella marina</name>
    <dbReference type="NCBI Taxonomy" id="2163011"/>
    <lineage>
        <taxon>Bacteria</taxon>
        <taxon>Pseudomonadati</taxon>
        <taxon>Pseudomonadota</taxon>
        <taxon>Betaproteobacteria</taxon>
        <taxon>Burkholderiales</taxon>
        <taxon>Alcaligenaceae</taxon>
        <taxon>Orrella</taxon>
    </lineage>
</organism>
<accession>A0A2R4XFS9</accession>
<dbReference type="KEGG" id="boz:DBV39_01450"/>
<proteinExistence type="predicted"/>
<protein>
    <submittedName>
        <fullName evidence="1">Uncharacterized protein</fullName>
    </submittedName>
</protein>
<evidence type="ECO:0000313" key="1">
    <source>
        <dbReference type="EMBL" id="AWB32599.1"/>
    </source>
</evidence>
<dbReference type="Proteomes" id="UP000244571">
    <property type="component" value="Chromosome"/>
</dbReference>
<dbReference type="EMBL" id="CP028901">
    <property type="protein sequence ID" value="AWB32599.1"/>
    <property type="molecule type" value="Genomic_DNA"/>
</dbReference>
<evidence type="ECO:0000313" key="2">
    <source>
        <dbReference type="Proteomes" id="UP000244571"/>
    </source>
</evidence>